<reference evidence="1" key="1">
    <citation type="journal article" date="2023" name="Insect Mol. Biol.">
        <title>Genome sequencing provides insights into the evolution of gene families encoding plant cell wall-degrading enzymes in longhorned beetles.</title>
        <authorList>
            <person name="Shin N.R."/>
            <person name="Okamura Y."/>
            <person name="Kirsch R."/>
            <person name="Pauchet Y."/>
        </authorList>
    </citation>
    <scope>NUCLEOTIDE SEQUENCE</scope>
    <source>
        <strain evidence="1">AMC_N1</strain>
    </source>
</reference>
<name>A0AAV8Z4Q9_9CUCU</name>
<accession>A0AAV8Z4Q9</accession>
<dbReference type="EMBL" id="JAPWTK010000014">
    <property type="protein sequence ID" value="KAJ8959179.1"/>
    <property type="molecule type" value="Genomic_DNA"/>
</dbReference>
<keyword evidence="2" id="KW-1185">Reference proteome</keyword>
<evidence type="ECO:0000313" key="2">
    <source>
        <dbReference type="Proteomes" id="UP001162162"/>
    </source>
</evidence>
<protein>
    <submittedName>
        <fullName evidence="1">Uncharacterized protein</fullName>
    </submittedName>
</protein>
<proteinExistence type="predicted"/>
<dbReference type="AlphaFoldDB" id="A0AAV8Z4Q9"/>
<gene>
    <name evidence="1" type="ORF">NQ318_022440</name>
</gene>
<dbReference type="Proteomes" id="UP001162162">
    <property type="component" value="Unassembled WGS sequence"/>
</dbReference>
<sequence>MVTRGFLRSLMTNLISKLTPMNLGTRNTGHQDHPRCPPQICLWIREVIHVLVRCAQLKELLLLPKVCVKTQEPQLVREHNLTNKVVSKKIQIACTSKVHVKEIGTQNSSVDYAAPHIHFLRTLGVILHHPSGILGSTTTAILPIDMAVRNKRSLSAVVPSNGAAVAEVGGEGNTGYGGRISCSATTERVKFIIRGEIYFWTRARTLFPRREFEKRHQTNEDEIPSIFRVIDGCMPAGMSDISNGAKYHETRFLKKIYT</sequence>
<comment type="caution">
    <text evidence="1">The sequence shown here is derived from an EMBL/GenBank/DDBJ whole genome shotgun (WGS) entry which is preliminary data.</text>
</comment>
<organism evidence="1 2">
    <name type="scientific">Aromia moschata</name>
    <dbReference type="NCBI Taxonomy" id="1265417"/>
    <lineage>
        <taxon>Eukaryota</taxon>
        <taxon>Metazoa</taxon>
        <taxon>Ecdysozoa</taxon>
        <taxon>Arthropoda</taxon>
        <taxon>Hexapoda</taxon>
        <taxon>Insecta</taxon>
        <taxon>Pterygota</taxon>
        <taxon>Neoptera</taxon>
        <taxon>Endopterygota</taxon>
        <taxon>Coleoptera</taxon>
        <taxon>Polyphaga</taxon>
        <taxon>Cucujiformia</taxon>
        <taxon>Chrysomeloidea</taxon>
        <taxon>Cerambycidae</taxon>
        <taxon>Cerambycinae</taxon>
        <taxon>Callichromatini</taxon>
        <taxon>Aromia</taxon>
    </lineage>
</organism>
<evidence type="ECO:0000313" key="1">
    <source>
        <dbReference type="EMBL" id="KAJ8959179.1"/>
    </source>
</evidence>